<organism evidence="2 3">
    <name type="scientific">Moraxella bovis</name>
    <dbReference type="NCBI Taxonomy" id="476"/>
    <lineage>
        <taxon>Bacteria</taxon>
        <taxon>Pseudomonadati</taxon>
        <taxon>Pseudomonadota</taxon>
        <taxon>Gammaproteobacteria</taxon>
        <taxon>Moraxellales</taxon>
        <taxon>Moraxellaceae</taxon>
        <taxon>Moraxella</taxon>
    </lineage>
</organism>
<gene>
    <name evidence="2" type="ORF">NCTC9426_01117</name>
</gene>
<reference evidence="2 3" key="1">
    <citation type="submission" date="2018-06" db="EMBL/GenBank/DDBJ databases">
        <authorList>
            <consortium name="Pathogen Informatics"/>
            <person name="Doyle S."/>
        </authorList>
    </citation>
    <scope>NUCLEOTIDE SEQUENCE [LARGE SCALE GENOMIC DNA]</scope>
    <source>
        <strain evidence="2 3">NCTC9426</strain>
    </source>
</reference>
<dbReference type="Proteomes" id="UP000254133">
    <property type="component" value="Unassembled WGS sequence"/>
</dbReference>
<accession>A0A378PT04</accession>
<feature type="compositionally biased region" description="Polar residues" evidence="1">
    <location>
        <begin position="1"/>
        <end position="12"/>
    </location>
</feature>
<feature type="region of interest" description="Disordered" evidence="1">
    <location>
        <begin position="1"/>
        <end position="27"/>
    </location>
</feature>
<evidence type="ECO:0000313" key="2">
    <source>
        <dbReference type="EMBL" id="STY91083.1"/>
    </source>
</evidence>
<sequence>MANSNQSGSSTIKKAGTSPIGSGITTKPGIMTLTKFTVLRQPLVKGRTKKRPVVHLMGIPPMPNGYSKKSTTAITQVFPELPQV</sequence>
<dbReference type="AlphaFoldDB" id="A0A378PT04"/>
<name>A0A378PT04_MORBO</name>
<proteinExistence type="predicted"/>
<evidence type="ECO:0000313" key="3">
    <source>
        <dbReference type="Proteomes" id="UP000254133"/>
    </source>
</evidence>
<protein>
    <submittedName>
        <fullName evidence="2">Uncharacterized protein</fullName>
    </submittedName>
</protein>
<evidence type="ECO:0000256" key="1">
    <source>
        <dbReference type="SAM" id="MobiDB-lite"/>
    </source>
</evidence>
<dbReference type="EMBL" id="UGPZ01000002">
    <property type="protein sequence ID" value="STY91083.1"/>
    <property type="molecule type" value="Genomic_DNA"/>
</dbReference>